<dbReference type="Pfam" id="PF02565">
    <property type="entry name" value="RecO_C"/>
    <property type="match status" value="1"/>
</dbReference>
<dbReference type="AlphaFoldDB" id="A0A084IJP9"/>
<dbReference type="Gene3D" id="1.20.1440.120">
    <property type="entry name" value="Recombination protein O, C-terminal domain"/>
    <property type="match status" value="1"/>
</dbReference>
<name>A0A084IJP9_SALHC</name>
<evidence type="ECO:0000256" key="3">
    <source>
        <dbReference type="ARBA" id="ARBA00021310"/>
    </source>
</evidence>
<evidence type="ECO:0000256" key="4">
    <source>
        <dbReference type="ARBA" id="ARBA00022763"/>
    </source>
</evidence>
<dbReference type="OrthoDB" id="9804792at2"/>
<reference evidence="10 11" key="1">
    <citation type="submission" date="2013-03" db="EMBL/GenBank/DDBJ databases">
        <title>Salinisphaera hydrothermalis C41B8 Genome Sequencing.</title>
        <authorList>
            <person name="Li C."/>
            <person name="Lai Q."/>
            <person name="Shao Z."/>
        </authorList>
    </citation>
    <scope>NUCLEOTIDE SEQUENCE [LARGE SCALE GENOMIC DNA]</scope>
    <source>
        <strain evidence="10 11">C41B8</strain>
    </source>
</reference>
<dbReference type="SUPFAM" id="SSF57863">
    <property type="entry name" value="ArfGap/RecO-like zinc finger"/>
    <property type="match status" value="1"/>
</dbReference>
<dbReference type="SUPFAM" id="SSF50249">
    <property type="entry name" value="Nucleic acid-binding proteins"/>
    <property type="match status" value="1"/>
</dbReference>
<dbReference type="PANTHER" id="PTHR33991">
    <property type="entry name" value="DNA REPAIR PROTEIN RECO"/>
    <property type="match status" value="1"/>
</dbReference>
<evidence type="ECO:0000313" key="10">
    <source>
        <dbReference type="EMBL" id="KEZ76933.1"/>
    </source>
</evidence>
<comment type="function">
    <text evidence="1 8">Involved in DNA repair and RecF pathway recombination.</text>
</comment>
<sequence>MRVELERALVLHRRPWRDTSMIVEAMTREHGRIAAIAKGARRAKSRWRGLLEPLSLVELSWSGRGELYTLTGVEYVRGHALSGNALMGGLYAAELIMRLTARDDPHATVHDSFAATLAAMADGAPAIVALRFFERDLLDELGYGLSLGMTEAGERIEREADYAWHVEHGLRQGRARGDEVAVAGRTLIGLVDGRLPDREAIRQARDLMQAALAPHIGPKPLKSVATLQAMQQFAGGGRRGEPDAGDNP</sequence>
<proteinExistence type="inferred from homology"/>
<keyword evidence="5 8" id="KW-0233">DNA recombination</keyword>
<dbReference type="GO" id="GO:0043590">
    <property type="term" value="C:bacterial nucleoid"/>
    <property type="evidence" value="ECO:0007669"/>
    <property type="project" value="TreeGrafter"/>
</dbReference>
<evidence type="ECO:0000256" key="7">
    <source>
        <dbReference type="ARBA" id="ARBA00033409"/>
    </source>
</evidence>
<evidence type="ECO:0000256" key="2">
    <source>
        <dbReference type="ARBA" id="ARBA00007452"/>
    </source>
</evidence>
<dbReference type="Pfam" id="PF11967">
    <property type="entry name" value="RecO_N"/>
    <property type="match status" value="1"/>
</dbReference>
<organism evidence="10 11">
    <name type="scientific">Salinisphaera hydrothermalis (strain C41B8)</name>
    <dbReference type="NCBI Taxonomy" id="1304275"/>
    <lineage>
        <taxon>Bacteria</taxon>
        <taxon>Pseudomonadati</taxon>
        <taxon>Pseudomonadota</taxon>
        <taxon>Gammaproteobacteria</taxon>
        <taxon>Salinisphaerales</taxon>
        <taxon>Salinisphaeraceae</taxon>
        <taxon>Salinisphaera</taxon>
    </lineage>
</organism>
<dbReference type="InterPro" id="IPR042242">
    <property type="entry name" value="RecO_C"/>
</dbReference>
<dbReference type="InterPro" id="IPR037278">
    <property type="entry name" value="ARFGAP/RecO"/>
</dbReference>
<dbReference type="HAMAP" id="MF_00201">
    <property type="entry name" value="RecO"/>
    <property type="match status" value="1"/>
</dbReference>
<dbReference type="InterPro" id="IPR012340">
    <property type="entry name" value="NA-bd_OB-fold"/>
</dbReference>
<accession>A0A084IJP9</accession>
<evidence type="ECO:0000256" key="6">
    <source>
        <dbReference type="ARBA" id="ARBA00023204"/>
    </source>
</evidence>
<dbReference type="STRING" id="1304275.C41B8_12699"/>
<feature type="domain" description="DNA replication/recombination mediator RecO N-terminal" evidence="9">
    <location>
        <begin position="1"/>
        <end position="77"/>
    </location>
</feature>
<comment type="similarity">
    <text evidence="2 8">Belongs to the RecO family.</text>
</comment>
<dbReference type="PANTHER" id="PTHR33991:SF1">
    <property type="entry name" value="DNA REPAIR PROTEIN RECO"/>
    <property type="match status" value="1"/>
</dbReference>
<dbReference type="Gene3D" id="2.40.50.140">
    <property type="entry name" value="Nucleic acid-binding proteins"/>
    <property type="match status" value="1"/>
</dbReference>
<dbReference type="EMBL" id="APNK01000020">
    <property type="protein sequence ID" value="KEZ76933.1"/>
    <property type="molecule type" value="Genomic_DNA"/>
</dbReference>
<dbReference type="InterPro" id="IPR003717">
    <property type="entry name" value="RecO"/>
</dbReference>
<evidence type="ECO:0000256" key="1">
    <source>
        <dbReference type="ARBA" id="ARBA00003065"/>
    </source>
</evidence>
<dbReference type="GO" id="GO:0006302">
    <property type="term" value="P:double-strand break repair"/>
    <property type="evidence" value="ECO:0007669"/>
    <property type="project" value="TreeGrafter"/>
</dbReference>
<evidence type="ECO:0000313" key="11">
    <source>
        <dbReference type="Proteomes" id="UP000028302"/>
    </source>
</evidence>
<evidence type="ECO:0000256" key="8">
    <source>
        <dbReference type="HAMAP-Rule" id="MF_00201"/>
    </source>
</evidence>
<dbReference type="RefSeq" id="WP_051883484.1">
    <property type="nucleotide sequence ID" value="NZ_APNK01000020.1"/>
</dbReference>
<keyword evidence="11" id="KW-1185">Reference proteome</keyword>
<dbReference type="eggNOG" id="COG1381">
    <property type="taxonomic scope" value="Bacteria"/>
</dbReference>
<protein>
    <recommendedName>
        <fullName evidence="3 8">DNA repair protein RecO</fullName>
    </recommendedName>
    <alternativeName>
        <fullName evidence="7 8">Recombination protein O</fullName>
    </alternativeName>
</protein>
<keyword evidence="4 8" id="KW-0227">DNA damage</keyword>
<dbReference type="GO" id="GO:0006310">
    <property type="term" value="P:DNA recombination"/>
    <property type="evidence" value="ECO:0007669"/>
    <property type="project" value="UniProtKB-UniRule"/>
</dbReference>
<dbReference type="Proteomes" id="UP000028302">
    <property type="component" value="Unassembled WGS sequence"/>
</dbReference>
<evidence type="ECO:0000256" key="5">
    <source>
        <dbReference type="ARBA" id="ARBA00023172"/>
    </source>
</evidence>
<keyword evidence="6 8" id="KW-0234">DNA repair</keyword>
<evidence type="ECO:0000259" key="9">
    <source>
        <dbReference type="Pfam" id="PF11967"/>
    </source>
</evidence>
<gene>
    <name evidence="8 10" type="primary">recO</name>
    <name evidence="10" type="ORF">C41B8_12699</name>
</gene>
<comment type="caution">
    <text evidence="10">The sequence shown here is derived from an EMBL/GenBank/DDBJ whole genome shotgun (WGS) entry which is preliminary data.</text>
</comment>
<dbReference type="InterPro" id="IPR022572">
    <property type="entry name" value="DNA_rep/recomb_RecO_N"/>
</dbReference>
<dbReference type="NCBIfam" id="TIGR00613">
    <property type="entry name" value="reco"/>
    <property type="match status" value="1"/>
</dbReference>